<organism evidence="2 3">
    <name type="scientific">Rattus norvegicus</name>
    <name type="common">Rat</name>
    <dbReference type="NCBI Taxonomy" id="10116"/>
    <lineage>
        <taxon>Eukaryota</taxon>
        <taxon>Metazoa</taxon>
        <taxon>Chordata</taxon>
        <taxon>Craniata</taxon>
        <taxon>Vertebrata</taxon>
        <taxon>Euteleostomi</taxon>
        <taxon>Mammalia</taxon>
        <taxon>Eutheria</taxon>
        <taxon>Euarchontoglires</taxon>
        <taxon>Glires</taxon>
        <taxon>Rodentia</taxon>
        <taxon>Myomorpha</taxon>
        <taxon>Muroidea</taxon>
        <taxon>Muridae</taxon>
        <taxon>Murinae</taxon>
        <taxon>Rattus</taxon>
    </lineage>
</organism>
<sequence>MGFHWSKLKCEHSLSNPPHHTTPHHTPVELVSGPGWKTEYLRSSLIKTSPRD</sequence>
<feature type="region of interest" description="Disordered" evidence="1">
    <location>
        <begin position="12"/>
        <end position="32"/>
    </location>
</feature>
<dbReference type="AlphaFoldDB" id="A6JQK6"/>
<dbReference type="EMBL" id="CH473997">
    <property type="protein sequence ID" value="EDL92082.1"/>
    <property type="molecule type" value="Genomic_DNA"/>
</dbReference>
<proteinExistence type="predicted"/>
<accession>A6JQK6</accession>
<evidence type="ECO:0000313" key="2">
    <source>
        <dbReference type="EMBL" id="EDL92082.1"/>
    </source>
</evidence>
<evidence type="ECO:0000256" key="1">
    <source>
        <dbReference type="SAM" id="MobiDB-lite"/>
    </source>
</evidence>
<protein>
    <submittedName>
        <fullName evidence="2">RCG55657</fullName>
    </submittedName>
</protein>
<name>A6JQK6_RAT</name>
<dbReference type="Proteomes" id="UP000234681">
    <property type="component" value="Chromosome 9"/>
</dbReference>
<evidence type="ECO:0000313" key="3">
    <source>
        <dbReference type="Proteomes" id="UP000234681"/>
    </source>
</evidence>
<reference evidence="2 3" key="1">
    <citation type="submission" date="2005-09" db="EMBL/GenBank/DDBJ databases">
        <authorList>
            <person name="Mural R.J."/>
            <person name="Li P.W."/>
            <person name="Adams M.D."/>
            <person name="Amanatides P.G."/>
            <person name="Baden-Tillson H."/>
            <person name="Barnstead M."/>
            <person name="Chin S.H."/>
            <person name="Dew I."/>
            <person name="Evans C.A."/>
            <person name="Ferriera S."/>
            <person name="Flanigan M."/>
            <person name="Fosler C."/>
            <person name="Glodek A."/>
            <person name="Gu Z."/>
            <person name="Holt R.A."/>
            <person name="Jennings D."/>
            <person name="Kraft C.L."/>
            <person name="Lu F."/>
            <person name="Nguyen T."/>
            <person name="Nusskern D.R."/>
            <person name="Pfannkoch C.M."/>
            <person name="Sitter C."/>
            <person name="Sutton G.G."/>
            <person name="Venter J.C."/>
            <person name="Wang Z."/>
            <person name="Woodage T."/>
            <person name="Zheng X.H."/>
            <person name="Zhong F."/>
        </authorList>
    </citation>
    <scope>NUCLEOTIDE SEQUENCE [LARGE SCALE GENOMIC DNA]</scope>
    <source>
        <strain>BN</strain>
        <strain evidence="3">Sprague-Dawley</strain>
    </source>
</reference>
<gene>
    <name evidence="2" type="ORF">rCG_55657</name>
</gene>